<comment type="caution">
    <text evidence="4">The sequence shown here is derived from an EMBL/GenBank/DDBJ whole genome shotgun (WGS) entry which is preliminary data.</text>
</comment>
<dbReference type="SUPFAM" id="SSF54211">
    <property type="entry name" value="Ribosomal protein S5 domain 2-like"/>
    <property type="match status" value="1"/>
</dbReference>
<dbReference type="InterPro" id="IPR023582">
    <property type="entry name" value="Impact"/>
</dbReference>
<dbReference type="Pfam" id="PF09186">
    <property type="entry name" value="DUF1949"/>
    <property type="match status" value="1"/>
</dbReference>
<evidence type="ECO:0000313" key="4">
    <source>
        <dbReference type="EMBL" id="ERJ11432.1"/>
    </source>
</evidence>
<dbReference type="PROSITE" id="PS00910">
    <property type="entry name" value="UPF0029"/>
    <property type="match status" value="1"/>
</dbReference>
<evidence type="ECO:0000313" key="5">
    <source>
        <dbReference type="Proteomes" id="UP000005707"/>
    </source>
</evidence>
<dbReference type="PANTHER" id="PTHR16301:SF20">
    <property type="entry name" value="IMPACT FAMILY MEMBER YIGZ"/>
    <property type="match status" value="1"/>
</dbReference>
<evidence type="ECO:0000256" key="1">
    <source>
        <dbReference type="ARBA" id="ARBA00007665"/>
    </source>
</evidence>
<dbReference type="NCBIfam" id="TIGR00257">
    <property type="entry name" value="IMPACT_YIGZ"/>
    <property type="match status" value="1"/>
</dbReference>
<dbReference type="EMBL" id="AFNU02000011">
    <property type="protein sequence ID" value="ERJ11432.1"/>
    <property type="molecule type" value="Genomic_DNA"/>
</dbReference>
<dbReference type="AlphaFoldDB" id="U2DSC0"/>
<dbReference type="GO" id="GO:0004799">
    <property type="term" value="F:thymidylate synthase activity"/>
    <property type="evidence" value="ECO:0007669"/>
    <property type="project" value="UniProtKB-EC"/>
</dbReference>
<reference evidence="4 5" key="2">
    <citation type="journal article" date="2013" name="PLoS ONE">
        <title>INDIGO - INtegrated Data Warehouse of MIcrobial GenOmes with Examples from the Red Sea Extremophiles.</title>
        <authorList>
            <person name="Alam I."/>
            <person name="Antunes A."/>
            <person name="Kamau A.A."/>
            <person name="Ba Alawi W."/>
            <person name="Kalkatawi M."/>
            <person name="Stingl U."/>
            <person name="Bajic V.B."/>
        </authorList>
    </citation>
    <scope>NUCLEOTIDE SEQUENCE [LARGE SCALE GENOMIC DNA]</scope>
    <source>
        <strain evidence="4 5">SSD-17B</strain>
    </source>
</reference>
<dbReference type="EC" id="2.1.1.45" evidence="4"/>
<feature type="domain" description="Impact N-terminal" evidence="2">
    <location>
        <begin position="19"/>
        <end position="121"/>
    </location>
</feature>
<dbReference type="InterPro" id="IPR035647">
    <property type="entry name" value="EFG_III/V"/>
</dbReference>
<dbReference type="SUPFAM" id="SSF54980">
    <property type="entry name" value="EF-G C-terminal domain-like"/>
    <property type="match status" value="1"/>
</dbReference>
<keyword evidence="4" id="KW-0808">Transferase</keyword>
<gene>
    <name evidence="4" type="ORF">HLPCO_002554</name>
</gene>
<dbReference type="InterPro" id="IPR036956">
    <property type="entry name" value="Impact_N_sf"/>
</dbReference>
<dbReference type="InterPro" id="IPR020569">
    <property type="entry name" value="UPF0029_Impact_CS"/>
</dbReference>
<proteinExistence type="inferred from homology"/>
<evidence type="ECO:0000259" key="3">
    <source>
        <dbReference type="Pfam" id="PF09186"/>
    </source>
</evidence>
<feature type="domain" description="UPF0029" evidence="3">
    <location>
        <begin position="141"/>
        <end position="192"/>
    </location>
</feature>
<accession>U2DSC0</accession>
<dbReference type="STRING" id="1033810.HLPCO_002554"/>
<dbReference type="Pfam" id="PF01205">
    <property type="entry name" value="Impact_N"/>
    <property type="match status" value="1"/>
</dbReference>
<dbReference type="eggNOG" id="COG1739">
    <property type="taxonomic scope" value="Bacteria"/>
</dbReference>
<dbReference type="PANTHER" id="PTHR16301">
    <property type="entry name" value="IMPACT-RELATED"/>
    <property type="match status" value="1"/>
</dbReference>
<comment type="similarity">
    <text evidence="1">Belongs to the IMPACT family.</text>
</comment>
<evidence type="ECO:0000259" key="2">
    <source>
        <dbReference type="Pfam" id="PF01205"/>
    </source>
</evidence>
<dbReference type="FunCoup" id="U2DSC0">
    <property type="interactions" value="38"/>
</dbReference>
<dbReference type="Gene3D" id="3.30.230.30">
    <property type="entry name" value="Impact, N-terminal domain"/>
    <property type="match status" value="1"/>
</dbReference>
<name>U2DSC0_9MOLU</name>
<dbReference type="RefSeq" id="WP_008826617.1">
    <property type="nucleotide sequence ID" value="NZ_AFNU02000011.1"/>
</dbReference>
<dbReference type="Proteomes" id="UP000005707">
    <property type="component" value="Unassembled WGS sequence"/>
</dbReference>
<dbReference type="InterPro" id="IPR015269">
    <property type="entry name" value="UPF0029_Impact_C"/>
</dbReference>
<dbReference type="OrthoDB" id="9813771at2"/>
<dbReference type="InterPro" id="IPR001498">
    <property type="entry name" value="Impact_N"/>
</dbReference>
<dbReference type="InterPro" id="IPR015796">
    <property type="entry name" value="Impact_YigZ-like"/>
</dbReference>
<reference evidence="4 5" key="1">
    <citation type="journal article" date="2011" name="J. Bacteriol.">
        <title>Genome sequence of Haloplasma contractile, an unusual contractile bacterium from a deep-sea anoxic brine lake.</title>
        <authorList>
            <person name="Antunes A."/>
            <person name="Alam I."/>
            <person name="El Dorry H."/>
            <person name="Siam R."/>
            <person name="Robertson A."/>
            <person name="Bajic V.B."/>
            <person name="Stingl U."/>
        </authorList>
    </citation>
    <scope>NUCLEOTIDE SEQUENCE [LARGE SCALE GENOMIC DNA]</scope>
    <source>
        <strain evidence="4 5">SSD-17B</strain>
    </source>
</reference>
<organism evidence="4 5">
    <name type="scientific">Haloplasma contractile SSD-17B</name>
    <dbReference type="NCBI Taxonomy" id="1033810"/>
    <lineage>
        <taxon>Bacteria</taxon>
        <taxon>Bacillati</taxon>
        <taxon>Mycoplasmatota</taxon>
        <taxon>Mollicutes</taxon>
        <taxon>Haloplasmatales</taxon>
        <taxon>Haloplasmataceae</taxon>
        <taxon>Haloplasma</taxon>
    </lineage>
</organism>
<dbReference type="InterPro" id="IPR020568">
    <property type="entry name" value="Ribosomal_Su5_D2-typ_SF"/>
</dbReference>
<keyword evidence="5" id="KW-1185">Reference proteome</keyword>
<sequence>MSNYLVVNAYSENEIIIDRSRFICYMDRAETVDEAQAFINKIKKKHSDASHNCSCYIVGQNKLHQKANDDGEPSGTAGVPMLEVLKKNDITDTVCVVTRYFGGIKLGAGGLIRAYGSAVSDNLKKVGIAIRKPMQVIEVIAEYSLSGLLDDRLSDYQIKNKDYLEKVYYYVIVDADAVLQFKDWLVNLTSNQVTINEMETELCEVPYIQD</sequence>
<dbReference type="InParanoid" id="U2DSC0"/>
<keyword evidence="4" id="KW-0489">Methyltransferase</keyword>
<protein>
    <submittedName>
        <fullName evidence="4">Thymidylate synthase protein</fullName>
        <ecNumber evidence="4">2.1.1.45</ecNumber>
    </submittedName>
</protein>
<dbReference type="GO" id="GO:0032259">
    <property type="term" value="P:methylation"/>
    <property type="evidence" value="ECO:0007669"/>
    <property type="project" value="UniProtKB-KW"/>
</dbReference>
<dbReference type="GO" id="GO:0005737">
    <property type="term" value="C:cytoplasm"/>
    <property type="evidence" value="ECO:0007669"/>
    <property type="project" value="TreeGrafter"/>
</dbReference>
<dbReference type="GO" id="GO:0006446">
    <property type="term" value="P:regulation of translational initiation"/>
    <property type="evidence" value="ECO:0007669"/>
    <property type="project" value="TreeGrafter"/>
</dbReference>